<sequence>MSEFSGTGDVSAQGLLTASQILTRPAEEFGNDSTVEALWAMKAFDHAAVYFNLLCSIDPKNLKLTKHDDKIYSDFRDLFPTFDIALLNEDEMKSSEGKEKWRPFCDSFKDILEDFNVGTLLRVDCTKDYSEENSCIVPRVQFWAIEIARNREGYNDKLRSTFKPQPRVKRS</sequence>
<reference evidence="2" key="1">
    <citation type="submission" date="2021-04" db="EMBL/GenBank/DDBJ databases">
        <authorList>
            <person name="Cornetti L."/>
        </authorList>
    </citation>
    <scope>NUCLEOTIDE SEQUENCE</scope>
</reference>
<evidence type="ECO:0000259" key="1">
    <source>
        <dbReference type="Pfam" id="PF04669"/>
    </source>
</evidence>
<evidence type="ECO:0000313" key="2">
    <source>
        <dbReference type="EMBL" id="CAG4645916.1"/>
    </source>
</evidence>
<protein>
    <submittedName>
        <fullName evidence="2">EOG090X0HAI</fullName>
    </submittedName>
</protein>
<dbReference type="Pfam" id="PF04669">
    <property type="entry name" value="PBDC1"/>
    <property type="match status" value="1"/>
</dbReference>
<dbReference type="InterPro" id="IPR008476">
    <property type="entry name" value="PBDC1_metazoa/fungi"/>
</dbReference>
<gene>
    <name evidence="2" type="primary">EOG090X0HAI</name>
</gene>
<proteinExistence type="predicted"/>
<feature type="domain" description="Polysaccharide biosynthesis" evidence="1">
    <location>
        <begin position="35"/>
        <end position="158"/>
    </location>
</feature>
<dbReference type="PANTHER" id="PTHR13410">
    <property type="entry name" value="PROTEIN PBDC1"/>
    <property type="match status" value="1"/>
</dbReference>
<dbReference type="EMBL" id="OC989261">
    <property type="protein sequence ID" value="CAG4645916.1"/>
    <property type="molecule type" value="Genomic_DNA"/>
</dbReference>
<organism evidence="2">
    <name type="scientific">Lynceus sp. MCZ IZ 141354</name>
    <dbReference type="NCBI Taxonomy" id="1930659"/>
    <lineage>
        <taxon>Eukaryota</taxon>
        <taxon>Metazoa</taxon>
        <taxon>Ecdysozoa</taxon>
        <taxon>Arthropoda</taxon>
        <taxon>Crustacea</taxon>
        <taxon>Branchiopoda</taxon>
        <taxon>Diplostraca</taxon>
        <taxon>Laevicaudata</taxon>
        <taxon>Lynceidae</taxon>
        <taxon>Lynceus</taxon>
    </lineage>
</organism>
<dbReference type="InterPro" id="IPR021148">
    <property type="entry name" value="Polysacc_synth_dom"/>
</dbReference>
<name>A0A9N6WTL3_9CRUS</name>
<dbReference type="AlphaFoldDB" id="A0A9N6WTL3"/>
<dbReference type="InterPro" id="IPR023139">
    <property type="entry name" value="PBDC1-like_dom_sf"/>
</dbReference>
<dbReference type="PANTHER" id="PTHR13410:SF9">
    <property type="entry name" value="PROTEIN PBDC1"/>
    <property type="match status" value="1"/>
</dbReference>
<dbReference type="Gene3D" id="1.10.3560.10">
    <property type="entry name" value="yst0336 like domain"/>
    <property type="match status" value="1"/>
</dbReference>
<dbReference type="GO" id="GO:0005737">
    <property type="term" value="C:cytoplasm"/>
    <property type="evidence" value="ECO:0007669"/>
    <property type="project" value="TreeGrafter"/>
</dbReference>
<accession>A0A9N6WTL3</accession>